<dbReference type="EMBL" id="QNSB01000004">
    <property type="protein sequence ID" value="RBP72066.1"/>
    <property type="molecule type" value="Genomic_DNA"/>
</dbReference>
<keyword evidence="3" id="KW-1185">Reference proteome</keyword>
<evidence type="ECO:0000313" key="2">
    <source>
        <dbReference type="EMBL" id="RBP72066.1"/>
    </source>
</evidence>
<comment type="caution">
    <text evidence="2">The sequence shown here is derived from an EMBL/GenBank/DDBJ whole genome shotgun (WGS) entry which is preliminary data.</text>
</comment>
<dbReference type="Gene3D" id="3.10.450.50">
    <property type="match status" value="1"/>
</dbReference>
<organism evidence="2 3">
    <name type="scientific">Brevibacterium celere</name>
    <dbReference type="NCBI Taxonomy" id="225845"/>
    <lineage>
        <taxon>Bacteria</taxon>
        <taxon>Bacillati</taxon>
        <taxon>Actinomycetota</taxon>
        <taxon>Actinomycetes</taxon>
        <taxon>Micrococcales</taxon>
        <taxon>Brevibacteriaceae</taxon>
        <taxon>Brevibacterium</taxon>
    </lineage>
</organism>
<feature type="domain" description="DUF4440" evidence="1">
    <location>
        <begin position="7"/>
        <end position="103"/>
    </location>
</feature>
<name>A0A366IM03_9MICO</name>
<dbReference type="SUPFAM" id="SSF54427">
    <property type="entry name" value="NTF2-like"/>
    <property type="match status" value="1"/>
</dbReference>
<dbReference type="Pfam" id="PF14534">
    <property type="entry name" value="DUF4440"/>
    <property type="match status" value="1"/>
</dbReference>
<dbReference type="Proteomes" id="UP000253509">
    <property type="component" value="Unassembled WGS sequence"/>
</dbReference>
<proteinExistence type="predicted"/>
<reference evidence="2 3" key="1">
    <citation type="submission" date="2018-06" db="EMBL/GenBank/DDBJ databases">
        <title>Freshwater and sediment microbial communities from various areas in North America, analyzing microbe dynamics in response to fracking.</title>
        <authorList>
            <person name="Lamendella R."/>
        </authorList>
    </citation>
    <scope>NUCLEOTIDE SEQUENCE [LARGE SCALE GENOMIC DNA]</scope>
    <source>
        <strain evidence="2 3">3b_TX</strain>
    </source>
</reference>
<sequence>MTSIETLEAVERRLSSGDIDCYREVCDPGSVFIMPGMVATLTEAIAGLEQTPPWDEFELSRLRCIELSDTAAALSYHFSGRRGEQTYEADMVSTYARRHGRWTLMIHQQTPSSVS</sequence>
<dbReference type="InterPro" id="IPR027843">
    <property type="entry name" value="DUF4440"/>
</dbReference>
<dbReference type="RefSeq" id="WP_113903630.1">
    <property type="nucleotide sequence ID" value="NZ_QNSB01000004.1"/>
</dbReference>
<evidence type="ECO:0000259" key="1">
    <source>
        <dbReference type="Pfam" id="PF14534"/>
    </source>
</evidence>
<dbReference type="AlphaFoldDB" id="A0A366IM03"/>
<dbReference type="InterPro" id="IPR032710">
    <property type="entry name" value="NTF2-like_dom_sf"/>
</dbReference>
<evidence type="ECO:0000313" key="3">
    <source>
        <dbReference type="Proteomes" id="UP000253509"/>
    </source>
</evidence>
<gene>
    <name evidence="2" type="ORF">DFO65_10421</name>
</gene>
<accession>A0A366IM03</accession>
<protein>
    <submittedName>
        <fullName evidence="2">Uncharacterized protein DUF4440</fullName>
    </submittedName>
</protein>